<keyword evidence="2" id="KW-1185">Reference proteome</keyword>
<accession>A0A9P6J224</accession>
<proteinExistence type="predicted"/>
<dbReference type="InterPro" id="IPR032675">
    <property type="entry name" value="LRR_dom_sf"/>
</dbReference>
<gene>
    <name evidence="1" type="ORF">BGZ65_001341</name>
</gene>
<evidence type="ECO:0000313" key="2">
    <source>
        <dbReference type="Proteomes" id="UP000749646"/>
    </source>
</evidence>
<reference evidence="1" key="1">
    <citation type="journal article" date="2020" name="Fungal Divers.">
        <title>Resolving the Mortierellaceae phylogeny through synthesis of multi-gene phylogenetics and phylogenomics.</title>
        <authorList>
            <person name="Vandepol N."/>
            <person name="Liber J."/>
            <person name="Desiro A."/>
            <person name="Na H."/>
            <person name="Kennedy M."/>
            <person name="Barry K."/>
            <person name="Grigoriev I.V."/>
            <person name="Miller A.N."/>
            <person name="O'Donnell K."/>
            <person name="Stajich J.E."/>
            <person name="Bonito G."/>
        </authorList>
    </citation>
    <scope>NUCLEOTIDE SEQUENCE</scope>
    <source>
        <strain evidence="1">MES-2147</strain>
    </source>
</reference>
<dbReference type="EMBL" id="JAAAHW010006556">
    <property type="protein sequence ID" value="KAF9958561.1"/>
    <property type="molecule type" value="Genomic_DNA"/>
</dbReference>
<evidence type="ECO:0000313" key="1">
    <source>
        <dbReference type="EMBL" id="KAF9958561.1"/>
    </source>
</evidence>
<sequence length="517" mass="57414">MDLTLTLSSAPPPNPLDLPEILTRVGQFLPLWTGEGYNREFHPLPLLRCSLVSRTWRETLLPILWFVYDGFRIRNVPAQVLAKYSHLFRIISNTGSFKGPFHCRNLIELFTVYGQEWSRELLVKNPGLKRLVWGGPYHCRIETLEQQQELELELKALMGLENLDALKTFGFSLGEGLFVKMLRNNANRLSNLALSTVEGVTSIEGLELPFLTELHIAFGGTESPALVDLVCCCPRLQRLSLTGSKSNALPLGSIITNIDTTIANSVQKGFQIEKLAHNLAQCCPELSAIKFTSNNTSTTQSRCFLDDSQCATLVNASRRLESFSVDMVALDFTLTEALIGQRQSLKTLTLSFHNSDVEVQQAKIDHLREIHCVRRLKASLVRLTELTLAWDRDYLAPSALAAMADNNSTQSAFGFQEEITAFLDDPWGCLDLRTLNLNGIPVSVPIANVPSTSSAHPSETLLSSTTAGWRGIKLSTDINTDINATEAEMAQNLLLLNVAPLTKLRSLNLNQATYERT</sequence>
<dbReference type="OrthoDB" id="2401771at2759"/>
<name>A0A9P6J224_9FUNG</name>
<comment type="caution">
    <text evidence="1">The sequence shown here is derived from an EMBL/GenBank/DDBJ whole genome shotgun (WGS) entry which is preliminary data.</text>
</comment>
<dbReference type="Gene3D" id="3.80.10.10">
    <property type="entry name" value="Ribonuclease Inhibitor"/>
    <property type="match status" value="1"/>
</dbReference>
<protein>
    <submittedName>
        <fullName evidence="1">Uncharacterized protein</fullName>
    </submittedName>
</protein>
<dbReference type="Proteomes" id="UP000749646">
    <property type="component" value="Unassembled WGS sequence"/>
</dbReference>
<dbReference type="AlphaFoldDB" id="A0A9P6J224"/>
<organism evidence="1 2">
    <name type="scientific">Modicella reniformis</name>
    <dbReference type="NCBI Taxonomy" id="1440133"/>
    <lineage>
        <taxon>Eukaryota</taxon>
        <taxon>Fungi</taxon>
        <taxon>Fungi incertae sedis</taxon>
        <taxon>Mucoromycota</taxon>
        <taxon>Mortierellomycotina</taxon>
        <taxon>Mortierellomycetes</taxon>
        <taxon>Mortierellales</taxon>
        <taxon>Mortierellaceae</taxon>
        <taxon>Modicella</taxon>
    </lineage>
</organism>